<feature type="transmembrane region" description="Helical" evidence="6">
    <location>
        <begin position="323"/>
        <end position="342"/>
    </location>
</feature>
<dbReference type="AlphaFoldDB" id="A0A371IJ27"/>
<organism evidence="8 9">
    <name type="scientific">Criibacterium bergeronii</name>
    <dbReference type="NCBI Taxonomy" id="1871336"/>
    <lineage>
        <taxon>Bacteria</taxon>
        <taxon>Bacillati</taxon>
        <taxon>Bacillota</taxon>
        <taxon>Clostridia</taxon>
        <taxon>Peptostreptococcales</taxon>
        <taxon>Filifactoraceae</taxon>
        <taxon>Criibacterium</taxon>
    </lineage>
</organism>
<dbReference type="GO" id="GO:0005886">
    <property type="term" value="C:plasma membrane"/>
    <property type="evidence" value="ECO:0007669"/>
    <property type="project" value="UniProtKB-SubCell"/>
</dbReference>
<feature type="transmembrane region" description="Helical" evidence="6">
    <location>
        <begin position="188"/>
        <end position="207"/>
    </location>
</feature>
<feature type="transmembrane region" description="Helical" evidence="6">
    <location>
        <begin position="241"/>
        <end position="260"/>
    </location>
</feature>
<feature type="transmembrane region" description="Helical" evidence="6">
    <location>
        <begin position="362"/>
        <end position="395"/>
    </location>
</feature>
<evidence type="ECO:0000259" key="7">
    <source>
        <dbReference type="Pfam" id="PF03553"/>
    </source>
</evidence>
<evidence type="ECO:0000256" key="5">
    <source>
        <dbReference type="ARBA" id="ARBA00023136"/>
    </source>
</evidence>
<feature type="transmembrane region" description="Helical" evidence="6">
    <location>
        <begin position="149"/>
        <end position="168"/>
    </location>
</feature>
<dbReference type="STRING" id="1871336.BBG48_05070"/>
<gene>
    <name evidence="8" type="ORF">BBG48_009885</name>
</gene>
<dbReference type="Pfam" id="PF03553">
    <property type="entry name" value="Na_H_antiporter"/>
    <property type="match status" value="1"/>
</dbReference>
<keyword evidence="2" id="KW-1003">Cell membrane</keyword>
<comment type="caution">
    <text evidence="8">The sequence shown here is derived from an EMBL/GenBank/DDBJ whole genome shotgun (WGS) entry which is preliminary data.</text>
</comment>
<proteinExistence type="predicted"/>
<dbReference type="EMBL" id="MBEW02000035">
    <property type="protein sequence ID" value="RDY20481.1"/>
    <property type="molecule type" value="Genomic_DNA"/>
</dbReference>
<reference evidence="8 9" key="1">
    <citation type="journal article" date="2016" name="Genome Announc.">
        <title>Draft Genome Sequence of Criibacterium bergeronii gen. nov., sp. nov., Strain CCRI-22567T, Isolated from a Vaginal Sample from a Woman with Bacterial Vaginosis.</title>
        <authorList>
            <person name="Maheux A.F."/>
            <person name="Berube E."/>
            <person name="Boudreau D.K."/>
            <person name="Raymond F."/>
            <person name="Corbeil J."/>
            <person name="Roy P.H."/>
            <person name="Boissinot M."/>
            <person name="Omar R.F."/>
        </authorList>
    </citation>
    <scope>NUCLEOTIDE SEQUENCE [LARGE SCALE GENOMIC DNA]</scope>
    <source>
        <strain evidence="8 9">CCRI-22567</strain>
    </source>
</reference>
<evidence type="ECO:0000256" key="4">
    <source>
        <dbReference type="ARBA" id="ARBA00022989"/>
    </source>
</evidence>
<dbReference type="PANTHER" id="PTHR43478:SF1">
    <property type="entry name" value="NA+_H+ ANTIPORTER NHAC-LIKE C-TERMINAL DOMAIN-CONTAINING PROTEIN"/>
    <property type="match status" value="1"/>
</dbReference>
<sequence>MDFGILSIIPPLVAIILALVTKEVIPSLLLGIITGGLIFTGFNVLQTVETVFTLMGTQMSDNSLMLLFLGLLGALVTLINKAGGSFAYGKWAGEKIKSPSMAKLSAAILGIMIFIDDYFNCLTVGAVMKPITDKNNVPRAKLAYIIDSTAAPICIIAPVSSWAASVVSNIDSANVDNAMGVFISTIPFNLYSLLTIICVFIFTFVNFDIGPMAEFDLNDTSIETSDLSSEDKLAHSEKGKVIDLILPVLILIIVTVYFMLRTGGLFSGDVSTLGEAFGNANTNISLVIGSFAGLVMAFVMYLPRKLMTLSEFMNGINEGVKSMVGAMIILILAWTIGGITQTDYLNTGGYVANQLTNASIPIWIFPAIIFILSSLLSFSTGTAWGTFGILIPIIVPIIVHMGAMSHISVILASIFSGSVFGDHCSPISDTTILSSAGANCHHIDHVRSQMPYSIMVAISSVIGFIFGSYFNNPVIAISTGLISLIIVIIIAKRLTEAKLRKKGLI</sequence>
<evidence type="ECO:0000256" key="3">
    <source>
        <dbReference type="ARBA" id="ARBA00022692"/>
    </source>
</evidence>
<dbReference type="Proteomes" id="UP000093352">
    <property type="component" value="Unassembled WGS sequence"/>
</dbReference>
<feature type="transmembrane region" description="Helical" evidence="6">
    <location>
        <begin position="280"/>
        <end position="302"/>
    </location>
</feature>
<feature type="transmembrane region" description="Helical" evidence="6">
    <location>
        <begin position="64"/>
        <end position="84"/>
    </location>
</feature>
<protein>
    <submittedName>
        <fullName evidence="8">Na+/H+ antiporter NhaC family protein</fullName>
    </submittedName>
</protein>
<dbReference type="PANTHER" id="PTHR43478">
    <property type="entry name" value="NA+/H+ ANTIPORTER-RELATED"/>
    <property type="match status" value="1"/>
</dbReference>
<keyword evidence="9" id="KW-1185">Reference proteome</keyword>
<evidence type="ECO:0000256" key="2">
    <source>
        <dbReference type="ARBA" id="ARBA00022475"/>
    </source>
</evidence>
<dbReference type="InterPro" id="IPR018461">
    <property type="entry name" value="Na/H_Antiport_NhaC-like_C"/>
</dbReference>
<keyword evidence="5 6" id="KW-0472">Membrane</keyword>
<keyword evidence="4 6" id="KW-1133">Transmembrane helix</keyword>
<comment type="subcellular location">
    <subcellularLocation>
        <location evidence="1">Cell membrane</location>
        <topology evidence="1">Multi-pass membrane protein</topology>
    </subcellularLocation>
</comment>
<accession>A0A371IJ27</accession>
<feature type="transmembrane region" description="Helical" evidence="6">
    <location>
        <begin position="475"/>
        <end position="495"/>
    </location>
</feature>
<feature type="transmembrane region" description="Helical" evidence="6">
    <location>
        <begin position="28"/>
        <end position="52"/>
    </location>
</feature>
<evidence type="ECO:0000256" key="6">
    <source>
        <dbReference type="SAM" id="Phobius"/>
    </source>
</evidence>
<keyword evidence="3 6" id="KW-0812">Transmembrane</keyword>
<feature type="domain" description="Na+/H+ antiporter NhaC-like C-terminal" evidence="7">
    <location>
        <begin position="156"/>
        <end position="466"/>
    </location>
</feature>
<evidence type="ECO:0000313" key="9">
    <source>
        <dbReference type="Proteomes" id="UP000093352"/>
    </source>
</evidence>
<name>A0A371IJ27_9FIRM</name>
<evidence type="ECO:0000313" key="8">
    <source>
        <dbReference type="EMBL" id="RDY20481.1"/>
    </source>
</evidence>
<evidence type="ECO:0000256" key="1">
    <source>
        <dbReference type="ARBA" id="ARBA00004651"/>
    </source>
</evidence>
<feature type="transmembrane region" description="Helical" evidence="6">
    <location>
        <begin position="104"/>
        <end position="128"/>
    </location>
</feature>